<protein>
    <submittedName>
        <fullName evidence="3">SnoaL-like domain-containing protein</fullName>
    </submittedName>
</protein>
<gene>
    <name evidence="3" type="ORF">SAMN04489732_113103</name>
</gene>
<accession>A0A1H8YBS5</accession>
<evidence type="ECO:0000313" key="4">
    <source>
        <dbReference type="Proteomes" id="UP000198582"/>
    </source>
</evidence>
<dbReference type="Pfam" id="PF12680">
    <property type="entry name" value="SnoaL_2"/>
    <property type="match status" value="1"/>
</dbReference>
<dbReference type="EMBL" id="FOEF01000013">
    <property type="protein sequence ID" value="SEP49552.1"/>
    <property type="molecule type" value="Genomic_DNA"/>
</dbReference>
<keyword evidence="4" id="KW-1185">Reference proteome</keyword>
<dbReference type="InterPro" id="IPR032710">
    <property type="entry name" value="NTF2-like_dom_sf"/>
</dbReference>
<proteinExistence type="predicted"/>
<dbReference type="RefSeq" id="WP_091621487.1">
    <property type="nucleotide sequence ID" value="NZ_FOEF01000013.1"/>
</dbReference>
<name>A0A1H8YBS5_9PSEU</name>
<reference evidence="3 4" key="1">
    <citation type="submission" date="2016-10" db="EMBL/GenBank/DDBJ databases">
        <authorList>
            <person name="de Groot N.N."/>
        </authorList>
    </citation>
    <scope>NUCLEOTIDE SEQUENCE [LARGE SCALE GENOMIC DNA]</scope>
    <source>
        <strain evidence="3 4">DSM 44993</strain>
    </source>
</reference>
<dbReference type="Gene3D" id="3.10.450.50">
    <property type="match status" value="1"/>
</dbReference>
<feature type="chain" id="PRO_5011663318" evidence="1">
    <location>
        <begin position="26"/>
        <end position="181"/>
    </location>
</feature>
<evidence type="ECO:0000259" key="2">
    <source>
        <dbReference type="Pfam" id="PF12680"/>
    </source>
</evidence>
<feature type="domain" description="SnoaL-like" evidence="2">
    <location>
        <begin position="55"/>
        <end position="154"/>
    </location>
</feature>
<dbReference type="InterPro" id="IPR037401">
    <property type="entry name" value="SnoaL-like"/>
</dbReference>
<evidence type="ECO:0000256" key="1">
    <source>
        <dbReference type="SAM" id="SignalP"/>
    </source>
</evidence>
<feature type="signal peptide" evidence="1">
    <location>
        <begin position="1"/>
        <end position="25"/>
    </location>
</feature>
<dbReference type="AlphaFoldDB" id="A0A1H8YBS5"/>
<dbReference type="STRING" id="394193.SAMN04489732_113103"/>
<dbReference type="Proteomes" id="UP000198582">
    <property type="component" value="Unassembled WGS sequence"/>
</dbReference>
<dbReference type="OrthoDB" id="3295294at2"/>
<organism evidence="3 4">
    <name type="scientific">Amycolatopsis saalfeldensis</name>
    <dbReference type="NCBI Taxonomy" id="394193"/>
    <lineage>
        <taxon>Bacteria</taxon>
        <taxon>Bacillati</taxon>
        <taxon>Actinomycetota</taxon>
        <taxon>Actinomycetes</taxon>
        <taxon>Pseudonocardiales</taxon>
        <taxon>Pseudonocardiaceae</taxon>
        <taxon>Amycolatopsis</taxon>
    </lineage>
</organism>
<dbReference type="SUPFAM" id="SSF54427">
    <property type="entry name" value="NTF2-like"/>
    <property type="match status" value="1"/>
</dbReference>
<keyword evidence="1" id="KW-0732">Signal</keyword>
<sequence>MNNARVAVTGLLAAAAVTLAGTSMAAASTVAQPFGAAAEAANHAPKPHLTPLAVEWAAAWNSSDPRNLAGLFVQDGSRYTDHAFDRTYTGSAGVAQWVTDTKSAIPNAKITLTGAIGFGDSQLIFWNFSGQATGAPHSFSVPAVTVIKLRGGKILTNDDYYSKAEVNRQSGLPESGLPSGS</sequence>
<evidence type="ECO:0000313" key="3">
    <source>
        <dbReference type="EMBL" id="SEP49552.1"/>
    </source>
</evidence>